<dbReference type="OrthoDB" id="2159384at2759"/>
<dbReference type="STRING" id="58919.A0A316ZDJ4"/>
<dbReference type="RefSeq" id="XP_025599261.1">
    <property type="nucleotide sequence ID" value="XM_025741976.1"/>
</dbReference>
<feature type="transmembrane region" description="Helical" evidence="6">
    <location>
        <begin position="211"/>
        <end position="233"/>
    </location>
</feature>
<keyword evidence="2 6" id="KW-0812">Transmembrane</keyword>
<evidence type="ECO:0000256" key="3">
    <source>
        <dbReference type="ARBA" id="ARBA00022989"/>
    </source>
</evidence>
<evidence type="ECO:0000256" key="5">
    <source>
        <dbReference type="SAM" id="MobiDB-lite"/>
    </source>
</evidence>
<evidence type="ECO:0000256" key="6">
    <source>
        <dbReference type="SAM" id="Phobius"/>
    </source>
</evidence>
<feature type="transmembrane region" description="Helical" evidence="6">
    <location>
        <begin position="170"/>
        <end position="191"/>
    </location>
</feature>
<dbReference type="PROSITE" id="PS51380">
    <property type="entry name" value="EXS"/>
    <property type="match status" value="1"/>
</dbReference>
<evidence type="ECO:0000313" key="8">
    <source>
        <dbReference type="EMBL" id="PWN98982.1"/>
    </source>
</evidence>
<evidence type="ECO:0000259" key="7">
    <source>
        <dbReference type="PROSITE" id="PS51380"/>
    </source>
</evidence>
<organism evidence="8 9">
    <name type="scientific">Tilletiopsis washingtonensis</name>
    <dbReference type="NCBI Taxonomy" id="58919"/>
    <lineage>
        <taxon>Eukaryota</taxon>
        <taxon>Fungi</taxon>
        <taxon>Dikarya</taxon>
        <taxon>Basidiomycota</taxon>
        <taxon>Ustilaginomycotina</taxon>
        <taxon>Exobasidiomycetes</taxon>
        <taxon>Entylomatales</taxon>
        <taxon>Entylomatales incertae sedis</taxon>
        <taxon>Tilletiopsis</taxon>
    </lineage>
</organism>
<dbReference type="PANTHER" id="PTHR10783:SF46">
    <property type="entry name" value="PROTEIN ERD1 HOMOLOG 2"/>
    <property type="match status" value="1"/>
</dbReference>
<keyword evidence="3 6" id="KW-1133">Transmembrane helix</keyword>
<evidence type="ECO:0000256" key="2">
    <source>
        <dbReference type="ARBA" id="ARBA00022692"/>
    </source>
</evidence>
<feature type="region of interest" description="Disordered" evidence="5">
    <location>
        <begin position="498"/>
        <end position="536"/>
    </location>
</feature>
<dbReference type="Pfam" id="PF03124">
    <property type="entry name" value="EXS"/>
    <property type="match status" value="1"/>
</dbReference>
<dbReference type="PANTHER" id="PTHR10783">
    <property type="entry name" value="XENOTROPIC AND POLYTROPIC RETROVIRUS RECEPTOR 1-RELATED"/>
    <property type="match status" value="1"/>
</dbReference>
<proteinExistence type="predicted"/>
<dbReference type="GO" id="GO:0005737">
    <property type="term" value="C:cytoplasm"/>
    <property type="evidence" value="ECO:0007669"/>
    <property type="project" value="TreeGrafter"/>
</dbReference>
<evidence type="ECO:0000313" key="9">
    <source>
        <dbReference type="Proteomes" id="UP000245946"/>
    </source>
</evidence>
<feature type="compositionally biased region" description="Low complexity" evidence="5">
    <location>
        <begin position="510"/>
        <end position="530"/>
    </location>
</feature>
<keyword evidence="4 6" id="KW-0472">Membrane</keyword>
<dbReference type="GeneID" id="37269520"/>
<evidence type="ECO:0000256" key="4">
    <source>
        <dbReference type="ARBA" id="ARBA00023136"/>
    </source>
</evidence>
<dbReference type="InterPro" id="IPR004342">
    <property type="entry name" value="EXS_C"/>
</dbReference>
<keyword evidence="9" id="KW-1185">Reference proteome</keyword>
<dbReference type="EMBL" id="KZ819289">
    <property type="protein sequence ID" value="PWN98982.1"/>
    <property type="molecule type" value="Genomic_DNA"/>
</dbReference>
<evidence type="ECO:0000256" key="1">
    <source>
        <dbReference type="ARBA" id="ARBA00004141"/>
    </source>
</evidence>
<dbReference type="Proteomes" id="UP000245946">
    <property type="component" value="Unassembled WGS sequence"/>
</dbReference>
<accession>A0A316ZDJ4</accession>
<sequence>MPLAPSLFGLHHSFSSFHHFDRCRLAPSQLTVSSLLRTAARRRRRRTSIAAPYHPAAMAPPAPLPALIAATYSWDVPSTLHPPSDVALARVRSLSLEAHAPAAVLASARYLHSQVSRVPLVAGSQAAPRVRSWLGARSSLSLQHLAKALDAVGERSGPSFSQTLPPPYRLLFLVAAALGLWWAILALLTRLPLSIVPSSNPQPHAVLQRRVGFAAVLCAAWTTIGWASFRTWVAMHGDPRGRHAQVIQGVCVLGALGALLWPGDVLARPMRGGFGRHLLRILSPRLTAPPAFTDVLLADILTSFAKVLGDAWLTACFLWPRKNHHVWWNGRGSLMVPILASLPYAIRLRQCLAEYVSSRGTQPAGHPDQNGSSGYSYASISGYNLRAQFAVRPIRPLLNAAKYASAFPVIWLSAIEGTSKGDDSPEGIPGVWAMWLMAVFVNSLFSFWWDVTNDWGLDLFRPAKWFTQSLALPSSSGTQPLAGKASLHKRGLSSLPIAAQQPPEEELPTSSSSSSINSSLRAPSSSGGSTKHSRSPSFLRAPSVPMLFSPAVYHLAVVFDLALRFAWSLKLSSHLSLLTELEAGIFALEALEIARRMAWCVLRIEWEHVKTRAWEREMRGEGEQD</sequence>
<feature type="transmembrane region" description="Helical" evidence="6">
    <location>
        <begin position="430"/>
        <end position="449"/>
    </location>
</feature>
<dbReference type="GO" id="GO:0016020">
    <property type="term" value="C:membrane"/>
    <property type="evidence" value="ECO:0007669"/>
    <property type="project" value="UniProtKB-SubCell"/>
</dbReference>
<reference evidence="8 9" key="1">
    <citation type="journal article" date="2018" name="Mol. Biol. Evol.">
        <title>Broad Genomic Sampling Reveals a Smut Pathogenic Ancestry of the Fungal Clade Ustilaginomycotina.</title>
        <authorList>
            <person name="Kijpornyongpan T."/>
            <person name="Mondo S.J."/>
            <person name="Barry K."/>
            <person name="Sandor L."/>
            <person name="Lee J."/>
            <person name="Lipzen A."/>
            <person name="Pangilinan J."/>
            <person name="LaButti K."/>
            <person name="Hainaut M."/>
            <person name="Henrissat B."/>
            <person name="Grigoriev I.V."/>
            <person name="Spatafora J.W."/>
            <person name="Aime M.C."/>
        </authorList>
    </citation>
    <scope>NUCLEOTIDE SEQUENCE [LARGE SCALE GENOMIC DNA]</scope>
    <source>
        <strain evidence="8 9">MCA 4186</strain>
    </source>
</reference>
<gene>
    <name evidence="8" type="ORF">FA09DRAFT_328953</name>
</gene>
<feature type="domain" description="EXS" evidence="7">
    <location>
        <begin position="327"/>
        <end position="625"/>
    </location>
</feature>
<feature type="transmembrane region" description="Helical" evidence="6">
    <location>
        <begin position="245"/>
        <end position="267"/>
    </location>
</feature>
<name>A0A316ZDJ4_9BASI</name>
<comment type="subcellular location">
    <subcellularLocation>
        <location evidence="1">Membrane</location>
        <topology evidence="1">Multi-pass membrane protein</topology>
    </subcellularLocation>
</comment>
<dbReference type="AlphaFoldDB" id="A0A316ZDJ4"/>
<protein>
    <submittedName>
        <fullName evidence="8">EXS-domain-containing protein</fullName>
    </submittedName>
</protein>